<dbReference type="AlphaFoldDB" id="A0A5Q0QE88"/>
<keyword evidence="10" id="KW-1185">Reference proteome</keyword>
<dbReference type="Proteomes" id="UP000326921">
    <property type="component" value="Chromosome"/>
</dbReference>
<dbReference type="GO" id="GO:0015483">
    <property type="term" value="F:long-chain fatty acid transporting porin activity"/>
    <property type="evidence" value="ECO:0007669"/>
    <property type="project" value="TreeGrafter"/>
</dbReference>
<keyword evidence="7" id="KW-0998">Cell outer membrane</keyword>
<keyword evidence="5 8" id="KW-0732">Signal</keyword>
<dbReference type="GO" id="GO:0009279">
    <property type="term" value="C:cell outer membrane"/>
    <property type="evidence" value="ECO:0007669"/>
    <property type="project" value="UniProtKB-SubCell"/>
</dbReference>
<dbReference type="SUPFAM" id="SSF56935">
    <property type="entry name" value="Porins"/>
    <property type="match status" value="1"/>
</dbReference>
<evidence type="ECO:0000256" key="8">
    <source>
        <dbReference type="SAM" id="SignalP"/>
    </source>
</evidence>
<comment type="similarity">
    <text evidence="2">Belongs to the OmpP1/FadL family.</text>
</comment>
<reference evidence="9 10" key="1">
    <citation type="submission" date="2019-10" db="EMBL/GenBank/DDBJ databases">
        <authorList>
            <person name="Dong K."/>
        </authorList>
    </citation>
    <scope>NUCLEOTIDE SEQUENCE [LARGE SCALE GENOMIC DNA]</scope>
    <source>
        <strain evidence="10">dk4302</strain>
    </source>
</reference>
<dbReference type="RefSeq" id="WP_153512375.1">
    <property type="nucleotide sequence ID" value="NZ_CP045652.1"/>
</dbReference>
<evidence type="ECO:0000256" key="3">
    <source>
        <dbReference type="ARBA" id="ARBA00022452"/>
    </source>
</evidence>
<dbReference type="EMBL" id="CP045652">
    <property type="protein sequence ID" value="QGA27539.1"/>
    <property type="molecule type" value="Genomic_DNA"/>
</dbReference>
<feature type="chain" id="PRO_5025048220" evidence="8">
    <location>
        <begin position="19"/>
        <end position="406"/>
    </location>
</feature>
<accession>A0A5Q0QE88</accession>
<dbReference type="Gene3D" id="2.40.160.60">
    <property type="entry name" value="Outer membrane protein transport protein (OMPP1/FadL/TodX)"/>
    <property type="match status" value="1"/>
</dbReference>
<dbReference type="PANTHER" id="PTHR35093">
    <property type="entry name" value="OUTER MEMBRANE PROTEIN NMB0088-RELATED"/>
    <property type="match status" value="1"/>
</dbReference>
<organism evidence="9 10">
    <name type="scientific">Sphingobacterium zhuxiongii</name>
    <dbReference type="NCBI Taxonomy" id="2662364"/>
    <lineage>
        <taxon>Bacteria</taxon>
        <taxon>Pseudomonadati</taxon>
        <taxon>Bacteroidota</taxon>
        <taxon>Sphingobacteriia</taxon>
        <taxon>Sphingobacteriales</taxon>
        <taxon>Sphingobacteriaceae</taxon>
        <taxon>Sphingobacterium</taxon>
    </lineage>
</organism>
<keyword evidence="3" id="KW-1134">Transmembrane beta strand</keyword>
<evidence type="ECO:0000256" key="5">
    <source>
        <dbReference type="ARBA" id="ARBA00022729"/>
    </source>
</evidence>
<evidence type="ECO:0000256" key="6">
    <source>
        <dbReference type="ARBA" id="ARBA00023136"/>
    </source>
</evidence>
<evidence type="ECO:0000256" key="4">
    <source>
        <dbReference type="ARBA" id="ARBA00022692"/>
    </source>
</evidence>
<proteinExistence type="inferred from homology"/>
<comment type="subcellular location">
    <subcellularLocation>
        <location evidence="1">Cell outer membrane</location>
        <topology evidence="1">Multi-pass membrane protein</topology>
    </subcellularLocation>
</comment>
<sequence>MKRLLLSLLLASPILLHAQGSQVNTQSQKAVGMAGAGSALFIDETSIFYNPGALVKMDHNAIQVGGSAIMYRSAFREAGSTQVHDTKFQVSPPFGAYATFGPKNSWWKAGIGVYTPFGGSVDWGKEWPGRFSLTHLSMRAIYIQPTLSFKLTEQFSVGGGFIYNIGLVDLGRALPVFYPDGTAGQATLKGTGSGTGYNVGVHYNLEDQFAISLSYRSKVVTKLEGGDATFEVPASLAANFPNGKFDAELPLPSTFNIGIAFPLSDKVKAAIDGSLINYDIYKELVFDYETNTPVLSDTRSVKKYQNAFSGKAGINYEVNDALALRVGAGYVYTPVQGKYVYPETPDNNRIMAAGGVSYKFNPKWELSAAYVFQKILARTTTNAETALRGTYETNIHAPGISVSYKW</sequence>
<evidence type="ECO:0000313" key="10">
    <source>
        <dbReference type="Proteomes" id="UP000326921"/>
    </source>
</evidence>
<dbReference type="PANTHER" id="PTHR35093:SF8">
    <property type="entry name" value="OUTER MEMBRANE PROTEIN NMB0088-RELATED"/>
    <property type="match status" value="1"/>
</dbReference>
<keyword evidence="6" id="KW-0472">Membrane</keyword>
<name>A0A5Q0QE88_9SPHI</name>
<evidence type="ECO:0000256" key="1">
    <source>
        <dbReference type="ARBA" id="ARBA00004571"/>
    </source>
</evidence>
<feature type="signal peptide" evidence="8">
    <location>
        <begin position="1"/>
        <end position="18"/>
    </location>
</feature>
<dbReference type="InterPro" id="IPR005017">
    <property type="entry name" value="OMPP1/FadL/TodX"/>
</dbReference>
<evidence type="ECO:0000256" key="7">
    <source>
        <dbReference type="ARBA" id="ARBA00023237"/>
    </source>
</evidence>
<protein>
    <submittedName>
        <fullName evidence="9">Outer membrane beta-barrel protein</fullName>
    </submittedName>
</protein>
<evidence type="ECO:0000313" key="9">
    <source>
        <dbReference type="EMBL" id="QGA27539.1"/>
    </source>
</evidence>
<dbReference type="KEGG" id="sphe:GFH32_14980"/>
<keyword evidence="4" id="KW-0812">Transmembrane</keyword>
<gene>
    <name evidence="9" type="ORF">GFH32_14980</name>
</gene>
<evidence type="ECO:0000256" key="2">
    <source>
        <dbReference type="ARBA" id="ARBA00008163"/>
    </source>
</evidence>
<dbReference type="Pfam" id="PF03349">
    <property type="entry name" value="Toluene_X"/>
    <property type="match status" value="1"/>
</dbReference>